<dbReference type="Proteomes" id="UP000612808">
    <property type="component" value="Unassembled WGS sequence"/>
</dbReference>
<name>A0A8J3NAY2_9ACTN</name>
<dbReference type="InterPro" id="IPR013149">
    <property type="entry name" value="ADH-like_C"/>
</dbReference>
<feature type="domain" description="Enoyl reductase (ER)" evidence="2">
    <location>
        <begin position="17"/>
        <end position="336"/>
    </location>
</feature>
<dbReference type="Gene3D" id="3.90.180.10">
    <property type="entry name" value="Medium-chain alcohol dehydrogenases, catalytic domain"/>
    <property type="match status" value="1"/>
</dbReference>
<comment type="caution">
    <text evidence="3">The sequence shown here is derived from an EMBL/GenBank/DDBJ whole genome shotgun (WGS) entry which is preliminary data.</text>
</comment>
<evidence type="ECO:0000313" key="3">
    <source>
        <dbReference type="EMBL" id="GID10190.1"/>
    </source>
</evidence>
<accession>A0A8J3NAY2</accession>
<dbReference type="AlphaFoldDB" id="A0A8J3NAY2"/>
<dbReference type="SMART" id="SM00829">
    <property type="entry name" value="PKS_ER"/>
    <property type="match status" value="1"/>
</dbReference>
<dbReference type="InterPro" id="IPR036291">
    <property type="entry name" value="NAD(P)-bd_dom_sf"/>
</dbReference>
<dbReference type="CDD" id="cd05288">
    <property type="entry name" value="PGDH"/>
    <property type="match status" value="1"/>
</dbReference>
<dbReference type="FunFam" id="3.40.50.720:FF:000121">
    <property type="entry name" value="Prostaglandin reductase 2"/>
    <property type="match status" value="1"/>
</dbReference>
<dbReference type="PANTHER" id="PTHR43205">
    <property type="entry name" value="PROSTAGLANDIN REDUCTASE"/>
    <property type="match status" value="1"/>
</dbReference>
<gene>
    <name evidence="3" type="ORF">Aru02nite_10790</name>
</gene>
<evidence type="ECO:0000313" key="4">
    <source>
        <dbReference type="Proteomes" id="UP000612808"/>
    </source>
</evidence>
<evidence type="ECO:0000259" key="2">
    <source>
        <dbReference type="SMART" id="SM00829"/>
    </source>
</evidence>
<sequence>MSHTTRFVSLNRHIPTGRIEPDHFTIQTKNLPNLTNGQLLLRPIVFSLDATLRGQLTGQEGYFLPQIPLGEAITGIAVSEVVESRHPNLQPGDRVLSQAEWADLSVWPPRDSWLDPTPLDPRIDKPSHALGVFGLLGGLTAHTGIIEAGQVRAGETVVVSAAAGNVGSLAGQIARIRGARVIGLAGSQQKRALLTERLGFDAALDYRAPDLAEQLRAFAPAGPDLYFDAVGGEVSQTVMGIMRRPARVIVCGLISTYDHDTAWTIDIRPIYGNGLTLQGFTPLQFPDALPAALDDLVDWVRDGALIPLETERRGLDALPGAISGLFRGENIGKMIVTVP</sequence>
<dbReference type="RefSeq" id="WP_203655390.1">
    <property type="nucleotide sequence ID" value="NZ_BAAAZM010000002.1"/>
</dbReference>
<dbReference type="InterPro" id="IPR020843">
    <property type="entry name" value="ER"/>
</dbReference>
<dbReference type="SUPFAM" id="SSF50129">
    <property type="entry name" value="GroES-like"/>
    <property type="match status" value="1"/>
</dbReference>
<keyword evidence="4" id="KW-1185">Reference proteome</keyword>
<evidence type="ECO:0000256" key="1">
    <source>
        <dbReference type="ARBA" id="ARBA00023002"/>
    </source>
</evidence>
<dbReference type="PANTHER" id="PTHR43205:SF7">
    <property type="entry name" value="PROSTAGLANDIN REDUCTASE 1"/>
    <property type="match status" value="1"/>
</dbReference>
<dbReference type="SUPFAM" id="SSF51735">
    <property type="entry name" value="NAD(P)-binding Rossmann-fold domains"/>
    <property type="match status" value="1"/>
</dbReference>
<dbReference type="InterPro" id="IPR041694">
    <property type="entry name" value="ADH_N_2"/>
</dbReference>
<keyword evidence="1" id="KW-0560">Oxidoreductase</keyword>
<dbReference type="EMBL" id="BOMB01000006">
    <property type="protein sequence ID" value="GID10190.1"/>
    <property type="molecule type" value="Genomic_DNA"/>
</dbReference>
<reference evidence="3" key="1">
    <citation type="submission" date="2021-01" db="EMBL/GenBank/DDBJ databases">
        <title>Whole genome shotgun sequence of Actinocatenispora rupis NBRC 107355.</title>
        <authorList>
            <person name="Komaki H."/>
            <person name="Tamura T."/>
        </authorList>
    </citation>
    <scope>NUCLEOTIDE SEQUENCE</scope>
    <source>
        <strain evidence="3">NBRC 107355</strain>
    </source>
</reference>
<organism evidence="3 4">
    <name type="scientific">Actinocatenispora rupis</name>
    <dbReference type="NCBI Taxonomy" id="519421"/>
    <lineage>
        <taxon>Bacteria</taxon>
        <taxon>Bacillati</taxon>
        <taxon>Actinomycetota</taxon>
        <taxon>Actinomycetes</taxon>
        <taxon>Micromonosporales</taxon>
        <taxon>Micromonosporaceae</taxon>
        <taxon>Actinocatenispora</taxon>
    </lineage>
</organism>
<dbReference type="InterPro" id="IPR011032">
    <property type="entry name" value="GroES-like_sf"/>
</dbReference>
<proteinExistence type="predicted"/>
<dbReference type="Pfam" id="PF00107">
    <property type="entry name" value="ADH_zinc_N"/>
    <property type="match status" value="1"/>
</dbReference>
<dbReference type="InterPro" id="IPR045010">
    <property type="entry name" value="MDR_fam"/>
</dbReference>
<dbReference type="GO" id="GO:0016628">
    <property type="term" value="F:oxidoreductase activity, acting on the CH-CH group of donors, NAD or NADP as acceptor"/>
    <property type="evidence" value="ECO:0007669"/>
    <property type="project" value="InterPro"/>
</dbReference>
<dbReference type="Gene3D" id="3.40.50.720">
    <property type="entry name" value="NAD(P)-binding Rossmann-like Domain"/>
    <property type="match status" value="1"/>
</dbReference>
<protein>
    <submittedName>
        <fullName evidence="3">NADP-dependent oxidoreductase</fullName>
    </submittedName>
</protein>
<dbReference type="Pfam" id="PF16884">
    <property type="entry name" value="ADH_N_2"/>
    <property type="match status" value="1"/>
</dbReference>